<proteinExistence type="predicted"/>
<keyword evidence="3" id="KW-1003">Cell membrane</keyword>
<keyword evidence="6" id="KW-1133">Transmembrane helix</keyword>
<keyword evidence="2" id="KW-0813">Transport</keyword>
<evidence type="ECO:0000256" key="3">
    <source>
        <dbReference type="ARBA" id="ARBA00022475"/>
    </source>
</evidence>
<comment type="caution">
    <text evidence="8">The sequence shown here is derived from an EMBL/GenBank/DDBJ whole genome shotgun (WGS) entry which is preliminary data.</text>
</comment>
<keyword evidence="5" id="KW-0812">Transmembrane</keyword>
<gene>
    <name evidence="8" type="ORF">OFUS_LOCUS23247</name>
</gene>
<dbReference type="PANTHER" id="PTHR30574">
    <property type="entry name" value="INNER MEMBRANE PROTEIN YEDE"/>
    <property type="match status" value="1"/>
</dbReference>
<keyword evidence="7" id="KW-0472">Membrane</keyword>
<dbReference type="OrthoDB" id="10254418at2759"/>
<dbReference type="Pfam" id="PF04143">
    <property type="entry name" value="Sulf_transp"/>
    <property type="match status" value="1"/>
</dbReference>
<evidence type="ECO:0000256" key="6">
    <source>
        <dbReference type="ARBA" id="ARBA00022989"/>
    </source>
</evidence>
<evidence type="ECO:0000256" key="7">
    <source>
        <dbReference type="ARBA" id="ARBA00023136"/>
    </source>
</evidence>
<protein>
    <recommendedName>
        <fullName evidence="10">Sulphur transport domain-containing protein</fullName>
    </recommendedName>
</protein>
<comment type="subcellular location">
    <subcellularLocation>
        <location evidence="1">Cell inner membrane</location>
        <topology evidence="1">Multi-pass membrane protein</topology>
    </subcellularLocation>
</comment>
<dbReference type="EMBL" id="CAIIXF020000011">
    <property type="protein sequence ID" value="CAH1799204.1"/>
    <property type="molecule type" value="Genomic_DNA"/>
</dbReference>
<dbReference type="PANTHER" id="PTHR30574:SF1">
    <property type="entry name" value="SULPHUR TRANSPORT DOMAIN-CONTAINING PROTEIN"/>
    <property type="match status" value="1"/>
</dbReference>
<evidence type="ECO:0000256" key="2">
    <source>
        <dbReference type="ARBA" id="ARBA00022448"/>
    </source>
</evidence>
<evidence type="ECO:0000256" key="5">
    <source>
        <dbReference type="ARBA" id="ARBA00022692"/>
    </source>
</evidence>
<keyword evidence="9" id="KW-1185">Reference proteome</keyword>
<dbReference type="GO" id="GO:0005886">
    <property type="term" value="C:plasma membrane"/>
    <property type="evidence" value="ECO:0007669"/>
    <property type="project" value="UniProtKB-SubCell"/>
</dbReference>
<reference evidence="8" key="1">
    <citation type="submission" date="2022-03" db="EMBL/GenBank/DDBJ databases">
        <authorList>
            <person name="Martin C."/>
        </authorList>
    </citation>
    <scope>NUCLEOTIDE SEQUENCE</scope>
</reference>
<evidence type="ECO:0000313" key="9">
    <source>
        <dbReference type="Proteomes" id="UP000749559"/>
    </source>
</evidence>
<dbReference type="Proteomes" id="UP000749559">
    <property type="component" value="Unassembled WGS sequence"/>
</dbReference>
<dbReference type="AlphaFoldDB" id="A0A8J1TCI0"/>
<evidence type="ECO:0000313" key="8">
    <source>
        <dbReference type="EMBL" id="CAH1799204.1"/>
    </source>
</evidence>
<accession>A0A8J1TCI0</accession>
<keyword evidence="4" id="KW-0997">Cell inner membrane</keyword>
<evidence type="ECO:0000256" key="1">
    <source>
        <dbReference type="ARBA" id="ARBA00004429"/>
    </source>
</evidence>
<organism evidence="8 9">
    <name type="scientific">Owenia fusiformis</name>
    <name type="common">Polychaete worm</name>
    <dbReference type="NCBI Taxonomy" id="6347"/>
    <lineage>
        <taxon>Eukaryota</taxon>
        <taxon>Metazoa</taxon>
        <taxon>Spiralia</taxon>
        <taxon>Lophotrochozoa</taxon>
        <taxon>Annelida</taxon>
        <taxon>Polychaeta</taxon>
        <taxon>Sedentaria</taxon>
        <taxon>Canalipalpata</taxon>
        <taxon>Sabellida</taxon>
        <taxon>Oweniida</taxon>
        <taxon>Oweniidae</taxon>
        <taxon>Owenia</taxon>
    </lineage>
</organism>
<sequence length="445" mass="48330">MKMTSTQPEKYPRIQGKGPNVVTPVMYYTSHTEMEAERRSSNTKVGSDMELCKDYDEQENTPSCKPDGGPVIVLMKLSICFLGGIVFGWALEKTRVFEPRSIRGQFVFERFIMLKMFLAAVAAGQLCMAALSVLPFTKQKFNLSIDAYTGCFKETKGLLTSSVGPFLLGAGMALAGACPGMVLAQVGTWTVNSIYTFIGALLGALFYGLVAPYVVKLTKPKTPFQAATVHDKFNIPYFSVAIPMAILLSIVVFILEWFRPWNGNLELDIPNNSTNIMTARAWPPFVGGILVGLLQIVIVLTVCDTVGGSSSYVTIVSQWVITPKLQEMFPYLANSRCGLGNWWQVLYVFGAIFGGGLSALSSNTHSTTPGVHVSMAIVGGFLMIFGARIGAGCTSGHGLSGMGLLIWMSFLAVPFMFAGGIVTTFIMRATNSFDKQLYDWSGNVV</sequence>
<evidence type="ECO:0000256" key="4">
    <source>
        <dbReference type="ARBA" id="ARBA00022519"/>
    </source>
</evidence>
<name>A0A8J1TCI0_OWEFU</name>
<dbReference type="InterPro" id="IPR007272">
    <property type="entry name" value="Sulf_transp_TsuA/YedE"/>
</dbReference>
<evidence type="ECO:0008006" key="10">
    <source>
        <dbReference type="Google" id="ProtNLM"/>
    </source>
</evidence>